<comment type="caution">
    <text evidence="2">The sequence shown here is derived from an EMBL/GenBank/DDBJ whole genome shotgun (WGS) entry which is preliminary data.</text>
</comment>
<evidence type="ECO:0000259" key="1">
    <source>
        <dbReference type="PROSITE" id="PS51272"/>
    </source>
</evidence>
<keyword evidence="3" id="KW-1185">Reference proteome</keyword>
<protein>
    <submittedName>
        <fullName evidence="2">Glucosaminidase domain-containing protein</fullName>
    </submittedName>
</protein>
<dbReference type="Pfam" id="PF01832">
    <property type="entry name" value="Glucosaminidase"/>
    <property type="match status" value="1"/>
</dbReference>
<feature type="domain" description="SLH" evidence="1">
    <location>
        <begin position="180"/>
        <end position="238"/>
    </location>
</feature>
<evidence type="ECO:0000313" key="2">
    <source>
        <dbReference type="EMBL" id="MCX7568440.1"/>
    </source>
</evidence>
<dbReference type="RefSeq" id="WP_267149688.1">
    <property type="nucleotide sequence ID" value="NZ_JAPMLT010000001.1"/>
</dbReference>
<gene>
    <name evidence="2" type="ORF">OS242_00440</name>
</gene>
<dbReference type="EMBL" id="JAPMLT010000001">
    <property type="protein sequence ID" value="MCX7568440.1"/>
    <property type="molecule type" value="Genomic_DNA"/>
</dbReference>
<sequence>MATPIMGRSQATASQMREFLRSRNPDAPDYSQLYLDIGAKYGVRGDLAFAQSMHETGYWRFTGTVRPYQNNFSGLGAVTSDTRGAMFATPALGIEAQIQHLYGYATNAPLPAGVKVVDPRFDLLQRSGLRGIAPNWEDLSGRWAVPGVGYGESIVRLWQEMLQTPVSEPIPTPPPQVDPVVAQPTQPDPADPLAIGLAEAVRLGLLQGYEDNTLRPDRPLTRAELAVVLKRLAERLGR</sequence>
<dbReference type="InterPro" id="IPR001119">
    <property type="entry name" value="SLH_dom"/>
</dbReference>
<dbReference type="PROSITE" id="PS51272">
    <property type="entry name" value="SLH"/>
    <property type="match status" value="1"/>
</dbReference>
<dbReference type="InterPro" id="IPR002901">
    <property type="entry name" value="MGlyc_endo_b_GlcNAc-like_dom"/>
</dbReference>
<dbReference type="Pfam" id="PF00395">
    <property type="entry name" value="SLH"/>
    <property type="match status" value="1"/>
</dbReference>
<evidence type="ECO:0000313" key="3">
    <source>
        <dbReference type="Proteomes" id="UP001208017"/>
    </source>
</evidence>
<reference evidence="2 3" key="1">
    <citation type="submission" date="2022-11" db="EMBL/GenBank/DDBJ databases">
        <title>Study of microbial diversity in lake waters.</title>
        <authorList>
            <person name="Zhang J."/>
        </authorList>
    </citation>
    <scope>NUCLEOTIDE SEQUENCE [LARGE SCALE GENOMIC DNA]</scope>
    <source>
        <strain evidence="2 3">DT12</strain>
    </source>
</reference>
<name>A0ABT3WUT9_9BACL</name>
<accession>A0ABT3WUT9</accession>
<organism evidence="2 3">
    <name type="scientific">Tumebacillus lacus</name>
    <dbReference type="NCBI Taxonomy" id="2995335"/>
    <lineage>
        <taxon>Bacteria</taxon>
        <taxon>Bacillati</taxon>
        <taxon>Bacillota</taxon>
        <taxon>Bacilli</taxon>
        <taxon>Bacillales</taxon>
        <taxon>Alicyclobacillaceae</taxon>
        <taxon>Tumebacillus</taxon>
    </lineage>
</organism>
<proteinExistence type="predicted"/>
<dbReference type="Proteomes" id="UP001208017">
    <property type="component" value="Unassembled WGS sequence"/>
</dbReference>